<dbReference type="InterPro" id="IPR042214">
    <property type="entry name" value="TruD_catalytic"/>
</dbReference>
<evidence type="ECO:0000313" key="1">
    <source>
        <dbReference type="EMBL" id="VDO09838.1"/>
    </source>
</evidence>
<keyword evidence="2" id="KW-1185">Reference proteome</keyword>
<sequence>MEFSLPSGSYATVALREITRCDMSKLAQMSMNQGEKDFTECV</sequence>
<evidence type="ECO:0008006" key="3">
    <source>
        <dbReference type="Google" id="ProtNLM"/>
    </source>
</evidence>
<gene>
    <name evidence="1" type="ORF">BTMF_LOCUS1265</name>
</gene>
<dbReference type="AlphaFoldDB" id="A0A3P7VWM7"/>
<dbReference type="GO" id="GO:0001522">
    <property type="term" value="P:pseudouridine synthesis"/>
    <property type="evidence" value="ECO:0007669"/>
    <property type="project" value="InterPro"/>
</dbReference>
<dbReference type="Proteomes" id="UP000280834">
    <property type="component" value="Unassembled WGS sequence"/>
</dbReference>
<dbReference type="SUPFAM" id="SSF55120">
    <property type="entry name" value="Pseudouridine synthase"/>
    <property type="match status" value="1"/>
</dbReference>
<dbReference type="EMBL" id="UZAG01000889">
    <property type="protein sequence ID" value="VDO09838.1"/>
    <property type="molecule type" value="Genomic_DNA"/>
</dbReference>
<protein>
    <recommendedName>
        <fullName evidence="3">TRUD domain-containing protein</fullName>
    </recommendedName>
</protein>
<reference evidence="1 2" key="1">
    <citation type="submission" date="2018-11" db="EMBL/GenBank/DDBJ databases">
        <authorList>
            <consortium name="Pathogen Informatics"/>
        </authorList>
    </citation>
    <scope>NUCLEOTIDE SEQUENCE [LARGE SCALE GENOMIC DNA]</scope>
</reference>
<accession>A0A3P7VWM7</accession>
<name>A0A3P7VWM7_9BILA</name>
<dbReference type="Gene3D" id="3.30.2350.20">
    <property type="entry name" value="TruD, catalytic domain"/>
    <property type="match status" value="1"/>
</dbReference>
<proteinExistence type="predicted"/>
<evidence type="ECO:0000313" key="2">
    <source>
        <dbReference type="Proteomes" id="UP000280834"/>
    </source>
</evidence>
<organism evidence="1 2">
    <name type="scientific">Brugia timori</name>
    <dbReference type="NCBI Taxonomy" id="42155"/>
    <lineage>
        <taxon>Eukaryota</taxon>
        <taxon>Metazoa</taxon>
        <taxon>Ecdysozoa</taxon>
        <taxon>Nematoda</taxon>
        <taxon>Chromadorea</taxon>
        <taxon>Rhabditida</taxon>
        <taxon>Spirurina</taxon>
        <taxon>Spiruromorpha</taxon>
        <taxon>Filarioidea</taxon>
        <taxon>Onchocercidae</taxon>
        <taxon>Brugia</taxon>
    </lineage>
</organism>
<dbReference type="GO" id="GO:0009982">
    <property type="term" value="F:pseudouridine synthase activity"/>
    <property type="evidence" value="ECO:0007669"/>
    <property type="project" value="InterPro"/>
</dbReference>
<dbReference type="GO" id="GO:0003723">
    <property type="term" value="F:RNA binding"/>
    <property type="evidence" value="ECO:0007669"/>
    <property type="project" value="InterPro"/>
</dbReference>
<dbReference type="InterPro" id="IPR020103">
    <property type="entry name" value="PsdUridine_synth_cat_dom_sf"/>
</dbReference>